<sequence length="809" mass="91266">MDGQESLDLFGEQGKYIKGKHLVTIFHNENNLYTVLRIRVEETNENYEDKEAVITGYFPKVHEQETYIFYGYFKDHPKFGVQFQANHFRKELPQSKQGVIAYLSGDLFKGIGKKTAESIVETLGESAISKILNQPSLLDNIPKLAPDKAKSLYETLMEHQGLEQAMIALNQYGFGPQLSMKIYQAYKDRTIEVLQSNPYKLVEDVEGIGFVRADDLGYQLGISGNHPDRIKAGCLFTLENECMQAGHVFMDAKNLLESVKALLEDNKRDVIEFNDISSELIKLEEEGKIIIEEKRIYLPILFFAEKGLVTNIKRILKQNEYDQQFPESEFLLAIGELEERLKVQYAPTQKEAIQTALMSPMLILTGGPGTGKTTVIKGIVELYVELHGCSLDPKDYKKEEPFPFLLAAPTGRAAKRMTESTGLPAVTIHRLLGWNGSEGFSRDENEPLQGKILIVDETSMLDIWLANQLFKALPDNIQVILVGDEDQLPSVGPGQVLKDLLQSERIPSVRLTDIYRQEEGSSIIELAHHIKSGALPPNISMQQGDRSFIKCTTSQISDVVEKVVMNAKKKGYVAKDIQVLAPMYKGPAGIDKLNELMQQIFNPNDDGTRKELSFGDVKYRVGDKVLQLVNQPENNVFNGDMGEIVSIFYAKENTEKEDMIVVSFDGVEATYTRQDLNQITHSYCCSVHKSQGSEFPIVILPIVKSYYRMLRRNLIYTAITRSKKFLILCGEEDALKMGVARADEQTRLTTLKEKLREAISQPVASDSNDVTIENEKELLYEEKLMAADPLIGMENITPYDFMEEASRAK</sequence>
<dbReference type="PANTHER" id="PTHR43788:SF6">
    <property type="entry name" value="DNA HELICASE B"/>
    <property type="match status" value="1"/>
</dbReference>
<feature type="binding site" evidence="3">
    <location>
        <begin position="369"/>
        <end position="373"/>
    </location>
    <ligand>
        <name>ATP</name>
        <dbReference type="ChEBI" id="CHEBI:30616"/>
    </ligand>
</feature>
<dbReference type="EMBL" id="JBIACK010000014">
    <property type="protein sequence ID" value="MFE8703278.1"/>
    <property type="molecule type" value="Genomic_DNA"/>
</dbReference>
<dbReference type="Pfam" id="PF13245">
    <property type="entry name" value="AAA_19"/>
    <property type="match status" value="1"/>
</dbReference>
<keyword evidence="2 3" id="KW-0067">ATP-binding</keyword>
<proteinExistence type="inferred from homology"/>
<feature type="domain" description="UvrD-like helicase C-terminal" evidence="4">
    <location>
        <begin position="681"/>
        <end position="728"/>
    </location>
</feature>
<keyword evidence="9" id="KW-1185">Reference proteome</keyword>
<evidence type="ECO:0000256" key="1">
    <source>
        <dbReference type="ARBA" id="ARBA00022741"/>
    </source>
</evidence>
<dbReference type="InterPro" id="IPR006345">
    <property type="entry name" value="RecD2"/>
</dbReference>
<keyword evidence="3" id="KW-0347">Helicase</keyword>
<evidence type="ECO:0000259" key="4">
    <source>
        <dbReference type="Pfam" id="PF13538"/>
    </source>
</evidence>
<dbReference type="InterPro" id="IPR027785">
    <property type="entry name" value="UvrD-like_helicase_C"/>
</dbReference>
<dbReference type="CDD" id="cd17933">
    <property type="entry name" value="DEXSc_RecD-like"/>
    <property type="match status" value="1"/>
</dbReference>
<dbReference type="InterPro" id="IPR055446">
    <property type="entry name" value="RecD2_N_OB"/>
</dbReference>
<dbReference type="InterPro" id="IPR027417">
    <property type="entry name" value="P-loop_NTPase"/>
</dbReference>
<dbReference type="Pfam" id="PF23139">
    <property type="entry name" value="OB_YrrC"/>
    <property type="match status" value="1"/>
</dbReference>
<evidence type="ECO:0000313" key="8">
    <source>
        <dbReference type="EMBL" id="MFE8703278.1"/>
    </source>
</evidence>
<dbReference type="NCBIfam" id="TIGR01448">
    <property type="entry name" value="recD_rel"/>
    <property type="match status" value="1"/>
</dbReference>
<feature type="domain" description="ATP-dependent RecD2 DNA helicase-like helix-hairpin-helix" evidence="5">
    <location>
        <begin position="158"/>
        <end position="249"/>
    </location>
</feature>
<dbReference type="Pfam" id="PF13538">
    <property type="entry name" value="UvrD_C_2"/>
    <property type="match status" value="1"/>
</dbReference>
<comment type="catalytic activity">
    <reaction evidence="3">
        <text>ATP + H2O = ADP + phosphate + H(+)</text>
        <dbReference type="Rhea" id="RHEA:13065"/>
        <dbReference type="ChEBI" id="CHEBI:15377"/>
        <dbReference type="ChEBI" id="CHEBI:15378"/>
        <dbReference type="ChEBI" id="CHEBI:30616"/>
        <dbReference type="ChEBI" id="CHEBI:43474"/>
        <dbReference type="ChEBI" id="CHEBI:456216"/>
        <dbReference type="EC" id="5.6.2.3"/>
    </reaction>
</comment>
<dbReference type="Pfam" id="PF18335">
    <property type="entry name" value="SH3_13"/>
    <property type="match status" value="1"/>
</dbReference>
<evidence type="ECO:0000313" key="9">
    <source>
        <dbReference type="Proteomes" id="UP001601059"/>
    </source>
</evidence>
<dbReference type="HAMAP" id="MF_01488">
    <property type="entry name" value="RecD2"/>
    <property type="match status" value="1"/>
</dbReference>
<keyword evidence="3" id="KW-0413">Isomerase</keyword>
<dbReference type="RefSeq" id="WP_389363672.1">
    <property type="nucleotide sequence ID" value="NZ_JBIACK010000014.1"/>
</dbReference>
<gene>
    <name evidence="3" type="primary">recD2</name>
    <name evidence="8" type="ORF">ACFYKX_22105</name>
</gene>
<dbReference type="PANTHER" id="PTHR43788">
    <property type="entry name" value="DNA2/NAM7 HELICASE FAMILY MEMBER"/>
    <property type="match status" value="1"/>
</dbReference>
<keyword evidence="3" id="KW-0378">Hydrolase</keyword>
<keyword evidence="3" id="KW-0238">DNA-binding</keyword>
<dbReference type="InterPro" id="IPR050534">
    <property type="entry name" value="Coronavir_polyprotein_1ab"/>
</dbReference>
<accession>A0ABW6KKA2</accession>
<dbReference type="Gene3D" id="1.10.10.2220">
    <property type="match status" value="1"/>
</dbReference>
<dbReference type="SUPFAM" id="SSF52540">
    <property type="entry name" value="P-loop containing nucleoside triphosphate hydrolases"/>
    <property type="match status" value="2"/>
</dbReference>
<protein>
    <recommendedName>
        <fullName evidence="3">ATP-dependent RecD2 DNA helicase</fullName>
        <ecNumber evidence="3">5.6.2.3</ecNumber>
    </recommendedName>
    <alternativeName>
        <fullName evidence="3">DNA 5'-3' helicase subunit RecD2</fullName>
    </alternativeName>
</protein>
<evidence type="ECO:0000256" key="3">
    <source>
        <dbReference type="HAMAP-Rule" id="MF_01488"/>
    </source>
</evidence>
<name>A0ABW6KKA2_9BACI</name>
<dbReference type="InterPro" id="IPR041451">
    <property type="entry name" value="RecD2_SH13"/>
</dbReference>
<comment type="function">
    <text evidence="3">DNA-dependent ATPase and ATP-dependent 5'-3' DNA helicase. Has no activity on blunt DNA or DNA with 3'-overhangs, requires at least 10 bases of 5'-ssDNA for helicase activity.</text>
</comment>
<dbReference type="Proteomes" id="UP001601059">
    <property type="component" value="Unassembled WGS sequence"/>
</dbReference>
<dbReference type="EC" id="5.6.2.3" evidence="3"/>
<reference evidence="8 9" key="1">
    <citation type="submission" date="2024-08" db="EMBL/GenBank/DDBJ databases">
        <title>Two novel Cytobacillus novel species.</title>
        <authorList>
            <person name="Liu G."/>
        </authorList>
    </citation>
    <scope>NUCLEOTIDE SEQUENCE [LARGE SCALE GENOMIC DNA]</scope>
    <source>
        <strain evidence="8 9">FJAT-54145</strain>
    </source>
</reference>
<keyword evidence="1 3" id="KW-0547">Nucleotide-binding</keyword>
<organism evidence="8 9">
    <name type="scientific">Cytobacillus spartinae</name>
    <dbReference type="NCBI Taxonomy" id="3299023"/>
    <lineage>
        <taxon>Bacteria</taxon>
        <taxon>Bacillati</taxon>
        <taxon>Bacillota</taxon>
        <taxon>Bacilli</taxon>
        <taxon>Bacillales</taxon>
        <taxon>Bacillaceae</taxon>
        <taxon>Cytobacillus</taxon>
    </lineage>
</organism>
<comment type="similarity">
    <text evidence="3">Belongs to the RecD family. RecD2 subfamily.</text>
</comment>
<evidence type="ECO:0000259" key="7">
    <source>
        <dbReference type="Pfam" id="PF23139"/>
    </source>
</evidence>
<comment type="caution">
    <text evidence="8">The sequence shown here is derived from an EMBL/GenBank/DDBJ whole genome shotgun (WGS) entry which is preliminary data.</text>
</comment>
<feature type="domain" description="ATP-dependent RecD2 DNA helicase SH3" evidence="6">
    <location>
        <begin position="593"/>
        <end position="664"/>
    </location>
</feature>
<dbReference type="Pfam" id="PF14490">
    <property type="entry name" value="HHH_RecD2"/>
    <property type="match status" value="1"/>
</dbReference>
<dbReference type="Gene3D" id="3.40.50.300">
    <property type="entry name" value="P-loop containing nucleotide triphosphate hydrolases"/>
    <property type="match status" value="2"/>
</dbReference>
<evidence type="ECO:0000256" key="2">
    <source>
        <dbReference type="ARBA" id="ARBA00022840"/>
    </source>
</evidence>
<dbReference type="InterPro" id="IPR029493">
    <property type="entry name" value="RecD2-like_HHH"/>
</dbReference>
<dbReference type="CDD" id="cd18809">
    <property type="entry name" value="SF1_C_RecD"/>
    <property type="match status" value="1"/>
</dbReference>
<evidence type="ECO:0000259" key="6">
    <source>
        <dbReference type="Pfam" id="PF18335"/>
    </source>
</evidence>
<feature type="domain" description="ATP-dependent RecD2 DNA helicase OB-fold" evidence="7">
    <location>
        <begin position="15"/>
        <end position="93"/>
    </location>
</feature>
<dbReference type="Gene3D" id="2.30.30.940">
    <property type="match status" value="1"/>
</dbReference>
<evidence type="ECO:0000259" key="5">
    <source>
        <dbReference type="Pfam" id="PF14490"/>
    </source>
</evidence>